<accession>A0A3B1CAI0</accession>
<organism evidence="1">
    <name type="scientific">hydrothermal vent metagenome</name>
    <dbReference type="NCBI Taxonomy" id="652676"/>
    <lineage>
        <taxon>unclassified sequences</taxon>
        <taxon>metagenomes</taxon>
        <taxon>ecological metagenomes</taxon>
    </lineage>
</organism>
<evidence type="ECO:0008006" key="2">
    <source>
        <dbReference type="Google" id="ProtNLM"/>
    </source>
</evidence>
<feature type="non-terminal residue" evidence="1">
    <location>
        <position position="319"/>
    </location>
</feature>
<dbReference type="EMBL" id="UOGD01000151">
    <property type="protein sequence ID" value="VAX19780.1"/>
    <property type="molecule type" value="Genomic_DNA"/>
</dbReference>
<sequence length="319" mass="36961">MMLAFIRSYSIIKFSPIVLIIGLFIFSCSGNKDKESKEDVIIAKVGDKVITAKDFKTSFEFSFAPFRQGPNPRKTYLNYLIKELLIANEGYAKGFNNSRYVKSRVTNRRNNDLLQAFYTKYVHGKVKIPEKEIEEATKKATIKFRMMIWVLPTLYEANKAYSEAKKSDLEDFVQQQISKLEIKNVKKEYFETDWLDYLDLKPELLEEIQKLEIGKPSKPIPFDDGYALFQVLGINREPIKSDELKYGARRKRIEARLFNIQSDKIVHKLMDSLLTPLDVRAKGRVIDDMVQPLFQWVVAGLPEYGSLVQNLKEVTDTSQ</sequence>
<protein>
    <recommendedName>
        <fullName evidence="2">PpiC domain-containing protein</fullName>
    </recommendedName>
</protein>
<proteinExistence type="predicted"/>
<dbReference type="PROSITE" id="PS51257">
    <property type="entry name" value="PROKAR_LIPOPROTEIN"/>
    <property type="match status" value="1"/>
</dbReference>
<dbReference type="AlphaFoldDB" id="A0A3B1CAI0"/>
<dbReference type="SUPFAM" id="SSF109998">
    <property type="entry name" value="Triger factor/SurA peptide-binding domain-like"/>
    <property type="match status" value="1"/>
</dbReference>
<name>A0A3B1CAI0_9ZZZZ</name>
<reference evidence="1" key="1">
    <citation type="submission" date="2018-06" db="EMBL/GenBank/DDBJ databases">
        <authorList>
            <person name="Zhirakovskaya E."/>
        </authorList>
    </citation>
    <scope>NUCLEOTIDE SEQUENCE</scope>
</reference>
<gene>
    <name evidence="1" type="ORF">MNBD_IGNAVI01-2085</name>
</gene>
<dbReference type="InterPro" id="IPR027304">
    <property type="entry name" value="Trigger_fact/SurA_dom_sf"/>
</dbReference>
<evidence type="ECO:0000313" key="1">
    <source>
        <dbReference type="EMBL" id="VAX19780.1"/>
    </source>
</evidence>